<comment type="subcellular location">
    <subcellularLocation>
        <location evidence="1">Cell membrane</location>
        <topology evidence="1">Multi-pass membrane protein</topology>
    </subcellularLocation>
</comment>
<dbReference type="Gene3D" id="2.70.150.10">
    <property type="entry name" value="Calcium-transporting ATPase, cytoplasmic transduction domain A"/>
    <property type="match status" value="1"/>
</dbReference>
<dbReference type="SUPFAM" id="SSF81653">
    <property type="entry name" value="Calcium ATPase, transduction domain A"/>
    <property type="match status" value="1"/>
</dbReference>
<feature type="transmembrane region" description="Helical" evidence="14">
    <location>
        <begin position="96"/>
        <end position="114"/>
    </location>
</feature>
<keyword evidence="9 14" id="KW-0067">ATP-binding</keyword>
<reference evidence="16 17" key="1">
    <citation type="submission" date="2017-05" db="EMBL/GenBank/DDBJ databases">
        <authorList>
            <person name="Varghese N."/>
            <person name="Submissions S."/>
        </authorList>
    </citation>
    <scope>NUCLEOTIDE SEQUENCE [LARGE SCALE GENOMIC DNA]</scope>
    <source>
        <strain evidence="16 17">DSM 21985</strain>
    </source>
</reference>
<dbReference type="EMBL" id="FXTP01000003">
    <property type="protein sequence ID" value="SMO50679.1"/>
    <property type="molecule type" value="Genomic_DNA"/>
</dbReference>
<evidence type="ECO:0000313" key="17">
    <source>
        <dbReference type="Proteomes" id="UP000317557"/>
    </source>
</evidence>
<keyword evidence="10" id="KW-1278">Translocase</keyword>
<dbReference type="Gene3D" id="3.30.70.100">
    <property type="match status" value="1"/>
</dbReference>
<feature type="domain" description="HMA" evidence="15">
    <location>
        <begin position="2"/>
        <end position="67"/>
    </location>
</feature>
<dbReference type="InterPro" id="IPR023298">
    <property type="entry name" value="ATPase_P-typ_TM_dom_sf"/>
</dbReference>
<dbReference type="InterPro" id="IPR023299">
    <property type="entry name" value="ATPase_P-typ_cyto_dom_N"/>
</dbReference>
<keyword evidence="13 14" id="KW-0472">Membrane</keyword>
<keyword evidence="11 14" id="KW-1133">Transmembrane helix</keyword>
<dbReference type="PROSITE" id="PS01047">
    <property type="entry name" value="HMA_1"/>
    <property type="match status" value="1"/>
</dbReference>
<evidence type="ECO:0000256" key="7">
    <source>
        <dbReference type="ARBA" id="ARBA00022723"/>
    </source>
</evidence>
<comment type="similarity">
    <text evidence="2 14">Belongs to the cation transport ATPase (P-type) (TC 3.A.3) family. Type IB subfamily.</text>
</comment>
<dbReference type="GO" id="GO:0005886">
    <property type="term" value="C:plasma membrane"/>
    <property type="evidence" value="ECO:0007669"/>
    <property type="project" value="UniProtKB-SubCell"/>
</dbReference>
<dbReference type="NCBIfam" id="TIGR01525">
    <property type="entry name" value="ATPase-IB_hvy"/>
    <property type="match status" value="1"/>
</dbReference>
<feature type="transmembrane region" description="Helical" evidence="14">
    <location>
        <begin position="706"/>
        <end position="729"/>
    </location>
</feature>
<dbReference type="Gene3D" id="3.40.1110.10">
    <property type="entry name" value="Calcium-transporting ATPase, cytoplasmic domain N"/>
    <property type="match status" value="1"/>
</dbReference>
<dbReference type="EC" id="7.2.2.8" evidence="3"/>
<dbReference type="PANTHER" id="PTHR43520:SF8">
    <property type="entry name" value="P-TYPE CU(+) TRANSPORTER"/>
    <property type="match status" value="1"/>
</dbReference>
<feature type="transmembrane region" description="Helical" evidence="14">
    <location>
        <begin position="345"/>
        <end position="368"/>
    </location>
</feature>
<sequence length="754" mass="80839">MSKATLQIDGMHCAGCVNAVDKQLESLQGVKSAQVNLATESAVVEYEGDLTMDDFAEAIAKGGFTLVRNDSETVSRAEQTEEREQRKYDTARRNMIWSWVPVVIMVMWMLPMWLTGYMFLGPVVMEIAMITLSGFAIIVPGWETVKSAWRSTRNLSPNMDVLIAMGSLASLSTGFVALLHHLRLAPDFHSFAMIGGMIMAFHLTGRFIETKAKGSASQAIRKLLTLGAKEASVIRDGQEIKIPVNELKKGDVMMVRPGEKIPTDGEIIEGQSSLDESLATGESMPVEKSEGDEVIGATLNINSVLKVKATKIGSETFLNQVIRMVEEAQGSKIPIQDFADRVTRVFVPAVLALALLTLTAWLVFPGFFGGLVEWAASFIPWVNPELGPVALAFYAMIAVLVIACPCALGLATPTALMVGSGLGAENGILIRKGEAIQVMKDVDAIVLDKTGTITKGKPEVTDVLTFGDMDETRLLELAATVENNSEHPLARAVVEAARQRGVEPGKSTGFENVTGKGVKAILSDGAVGVGTASLMEELGVEIAAEPSTQKEQLEEQAKTAVYVSYAGNLIGLIGIADEVKEDSKQAISELKKLGLKTIMLTGDNEKTGKAIAQKVGIDEVIAGVLPDQKSEEIRKLQESGHMVAMVGDGINDAPALTRADVGIAIGTGTDVAIESGDIVLVKGDLPGVLRAIKLSNATFKKIKQNLFWAFFYNLVMIPLAIIGLLHPLLAEAAMAFSSINVVFNSRRLGKTDLK</sequence>
<evidence type="ECO:0000256" key="11">
    <source>
        <dbReference type="ARBA" id="ARBA00022989"/>
    </source>
</evidence>
<dbReference type="RefSeq" id="WP_142453523.1">
    <property type="nucleotide sequence ID" value="NZ_FXTP01000003.1"/>
</dbReference>
<dbReference type="Proteomes" id="UP000317557">
    <property type="component" value="Unassembled WGS sequence"/>
</dbReference>
<organism evidence="16 17">
    <name type="scientific">Gracilimonas mengyeensis</name>
    <dbReference type="NCBI Taxonomy" id="1302730"/>
    <lineage>
        <taxon>Bacteria</taxon>
        <taxon>Pseudomonadati</taxon>
        <taxon>Balneolota</taxon>
        <taxon>Balneolia</taxon>
        <taxon>Balneolales</taxon>
        <taxon>Balneolaceae</taxon>
        <taxon>Gracilimonas</taxon>
    </lineage>
</organism>
<dbReference type="InterPro" id="IPR018303">
    <property type="entry name" value="ATPase_P-typ_P_site"/>
</dbReference>
<dbReference type="GO" id="GO:0060003">
    <property type="term" value="P:copper ion export"/>
    <property type="evidence" value="ECO:0007669"/>
    <property type="project" value="UniProtKB-ARBA"/>
</dbReference>
<dbReference type="InterPro" id="IPR027256">
    <property type="entry name" value="P-typ_ATPase_IB"/>
</dbReference>
<accession>A0A521BU37</accession>
<feature type="transmembrane region" description="Helical" evidence="14">
    <location>
        <begin position="388"/>
        <end position="411"/>
    </location>
</feature>
<keyword evidence="12" id="KW-0406">Ion transport</keyword>
<dbReference type="Pfam" id="PF00702">
    <property type="entry name" value="Hydrolase"/>
    <property type="match status" value="1"/>
</dbReference>
<keyword evidence="4" id="KW-0813">Transport</keyword>
<dbReference type="GO" id="GO:0055070">
    <property type="term" value="P:copper ion homeostasis"/>
    <property type="evidence" value="ECO:0007669"/>
    <property type="project" value="TreeGrafter"/>
</dbReference>
<dbReference type="FunFam" id="3.30.70.100:FF:000005">
    <property type="entry name" value="Copper-exporting P-type ATPase A"/>
    <property type="match status" value="1"/>
</dbReference>
<dbReference type="PRINTS" id="PR00119">
    <property type="entry name" value="CATATPASE"/>
</dbReference>
<keyword evidence="17" id="KW-1185">Reference proteome</keyword>
<dbReference type="CDD" id="cd00371">
    <property type="entry name" value="HMA"/>
    <property type="match status" value="1"/>
</dbReference>
<dbReference type="GO" id="GO:0140581">
    <property type="term" value="F:P-type monovalent copper transporter activity"/>
    <property type="evidence" value="ECO:0007669"/>
    <property type="project" value="UniProtKB-EC"/>
</dbReference>
<evidence type="ECO:0000256" key="1">
    <source>
        <dbReference type="ARBA" id="ARBA00004651"/>
    </source>
</evidence>
<dbReference type="InterPro" id="IPR017969">
    <property type="entry name" value="Heavy-metal-associated_CS"/>
</dbReference>
<evidence type="ECO:0000256" key="5">
    <source>
        <dbReference type="ARBA" id="ARBA00022475"/>
    </source>
</evidence>
<dbReference type="InterPro" id="IPR044492">
    <property type="entry name" value="P_typ_ATPase_HD_dom"/>
</dbReference>
<dbReference type="InterPro" id="IPR036412">
    <property type="entry name" value="HAD-like_sf"/>
</dbReference>
<keyword evidence="7 14" id="KW-0479">Metal-binding</keyword>
<dbReference type="PROSITE" id="PS00154">
    <property type="entry name" value="ATPASE_E1_E2"/>
    <property type="match status" value="1"/>
</dbReference>
<dbReference type="Pfam" id="PF00403">
    <property type="entry name" value="HMA"/>
    <property type="match status" value="1"/>
</dbReference>
<evidence type="ECO:0000256" key="2">
    <source>
        <dbReference type="ARBA" id="ARBA00006024"/>
    </source>
</evidence>
<feature type="transmembrane region" description="Helical" evidence="14">
    <location>
        <begin position="188"/>
        <end position="208"/>
    </location>
</feature>
<dbReference type="Pfam" id="PF00122">
    <property type="entry name" value="E1-E2_ATPase"/>
    <property type="match status" value="1"/>
</dbReference>
<name>A0A521BU37_9BACT</name>
<evidence type="ECO:0000313" key="16">
    <source>
        <dbReference type="EMBL" id="SMO50679.1"/>
    </source>
</evidence>
<dbReference type="InterPro" id="IPR023214">
    <property type="entry name" value="HAD_sf"/>
</dbReference>
<keyword evidence="6 14" id="KW-0812">Transmembrane</keyword>
<feature type="transmembrane region" description="Helical" evidence="14">
    <location>
        <begin position="161"/>
        <end position="182"/>
    </location>
</feature>
<evidence type="ECO:0000256" key="9">
    <source>
        <dbReference type="ARBA" id="ARBA00022840"/>
    </source>
</evidence>
<feature type="transmembrane region" description="Helical" evidence="14">
    <location>
        <begin position="120"/>
        <end position="140"/>
    </location>
</feature>
<dbReference type="OrthoDB" id="614385at2"/>
<dbReference type="PROSITE" id="PS50846">
    <property type="entry name" value="HMA_2"/>
    <property type="match status" value="1"/>
</dbReference>
<dbReference type="InterPro" id="IPR059000">
    <property type="entry name" value="ATPase_P-type_domA"/>
</dbReference>
<dbReference type="SUPFAM" id="SSF81665">
    <property type="entry name" value="Calcium ATPase, transmembrane domain M"/>
    <property type="match status" value="1"/>
</dbReference>
<dbReference type="SFLD" id="SFLDS00003">
    <property type="entry name" value="Haloacid_Dehalogenase"/>
    <property type="match status" value="1"/>
</dbReference>
<protein>
    <recommendedName>
        <fullName evidence="3">P-type Cu(+) transporter</fullName>
        <ecNumber evidence="3">7.2.2.8</ecNumber>
    </recommendedName>
</protein>
<dbReference type="InterPro" id="IPR006121">
    <property type="entry name" value="HMA_dom"/>
</dbReference>
<evidence type="ECO:0000256" key="13">
    <source>
        <dbReference type="ARBA" id="ARBA00023136"/>
    </source>
</evidence>
<dbReference type="FunFam" id="2.70.150.10:FF:000020">
    <property type="entry name" value="Copper-exporting P-type ATPase A"/>
    <property type="match status" value="1"/>
</dbReference>
<dbReference type="GO" id="GO:0043682">
    <property type="term" value="F:P-type divalent copper transporter activity"/>
    <property type="evidence" value="ECO:0007669"/>
    <property type="project" value="TreeGrafter"/>
</dbReference>
<proteinExistence type="inferred from homology"/>
<dbReference type="SUPFAM" id="SSF56784">
    <property type="entry name" value="HAD-like"/>
    <property type="match status" value="1"/>
</dbReference>
<dbReference type="GO" id="GO:0016887">
    <property type="term" value="F:ATP hydrolysis activity"/>
    <property type="evidence" value="ECO:0007669"/>
    <property type="project" value="InterPro"/>
</dbReference>
<keyword evidence="5 14" id="KW-1003">Cell membrane</keyword>
<evidence type="ECO:0000256" key="10">
    <source>
        <dbReference type="ARBA" id="ARBA00022967"/>
    </source>
</evidence>
<dbReference type="PANTHER" id="PTHR43520">
    <property type="entry name" value="ATP7, ISOFORM B"/>
    <property type="match status" value="1"/>
</dbReference>
<evidence type="ECO:0000256" key="8">
    <source>
        <dbReference type="ARBA" id="ARBA00022741"/>
    </source>
</evidence>
<evidence type="ECO:0000256" key="3">
    <source>
        <dbReference type="ARBA" id="ARBA00012517"/>
    </source>
</evidence>
<evidence type="ECO:0000256" key="4">
    <source>
        <dbReference type="ARBA" id="ARBA00022448"/>
    </source>
</evidence>
<evidence type="ECO:0000256" key="6">
    <source>
        <dbReference type="ARBA" id="ARBA00022692"/>
    </source>
</evidence>
<gene>
    <name evidence="16" type="ORF">SAMN06265219_10397</name>
</gene>
<dbReference type="InterPro" id="IPR008250">
    <property type="entry name" value="ATPase_P-typ_transduc_dom_A_sf"/>
</dbReference>
<evidence type="ECO:0000256" key="12">
    <source>
        <dbReference type="ARBA" id="ARBA00023065"/>
    </source>
</evidence>
<dbReference type="InterPro" id="IPR001757">
    <property type="entry name" value="P_typ_ATPase"/>
</dbReference>
<dbReference type="CDD" id="cd02094">
    <property type="entry name" value="P-type_ATPase_Cu-like"/>
    <property type="match status" value="1"/>
</dbReference>
<evidence type="ECO:0000259" key="15">
    <source>
        <dbReference type="PROSITE" id="PS50846"/>
    </source>
</evidence>
<dbReference type="Gene3D" id="3.40.50.1000">
    <property type="entry name" value="HAD superfamily/HAD-like"/>
    <property type="match status" value="1"/>
</dbReference>
<dbReference type="SUPFAM" id="SSF55008">
    <property type="entry name" value="HMA, heavy metal-associated domain"/>
    <property type="match status" value="1"/>
</dbReference>
<dbReference type="GO" id="GO:0005524">
    <property type="term" value="F:ATP binding"/>
    <property type="evidence" value="ECO:0007669"/>
    <property type="project" value="UniProtKB-UniRule"/>
</dbReference>
<dbReference type="SFLD" id="SFLDF00027">
    <property type="entry name" value="p-type_atpase"/>
    <property type="match status" value="1"/>
</dbReference>
<keyword evidence="8 14" id="KW-0547">Nucleotide-binding</keyword>
<dbReference type="AlphaFoldDB" id="A0A521BU37"/>
<dbReference type="SFLD" id="SFLDG00002">
    <property type="entry name" value="C1.7:_P-type_atpase_like"/>
    <property type="match status" value="1"/>
</dbReference>
<dbReference type="InterPro" id="IPR036163">
    <property type="entry name" value="HMA_dom_sf"/>
</dbReference>
<dbReference type="GO" id="GO:0005507">
    <property type="term" value="F:copper ion binding"/>
    <property type="evidence" value="ECO:0007669"/>
    <property type="project" value="TreeGrafter"/>
</dbReference>
<dbReference type="PRINTS" id="PR00941">
    <property type="entry name" value="CDATPASE"/>
</dbReference>
<dbReference type="NCBIfam" id="TIGR01494">
    <property type="entry name" value="ATPase_P-type"/>
    <property type="match status" value="2"/>
</dbReference>
<evidence type="ECO:0000256" key="14">
    <source>
        <dbReference type="RuleBase" id="RU362081"/>
    </source>
</evidence>